<dbReference type="Gene3D" id="2.70.70.10">
    <property type="entry name" value="Glucose Permease (Domain IIA)"/>
    <property type="match status" value="1"/>
</dbReference>
<dbReference type="InterPro" id="IPR011055">
    <property type="entry name" value="Dup_hybrid_motif"/>
</dbReference>
<dbReference type="CDD" id="cd12797">
    <property type="entry name" value="M23_peptidase"/>
    <property type="match status" value="1"/>
</dbReference>
<keyword evidence="4" id="KW-1185">Reference proteome</keyword>
<dbReference type="RefSeq" id="WP_344760745.1">
    <property type="nucleotide sequence ID" value="NZ_BAAAZU010000031.1"/>
</dbReference>
<dbReference type="EMBL" id="BAAAZU010000031">
    <property type="protein sequence ID" value="GAA3933371.1"/>
    <property type="molecule type" value="Genomic_DNA"/>
</dbReference>
<dbReference type="Proteomes" id="UP001501727">
    <property type="component" value="Unassembled WGS sequence"/>
</dbReference>
<organism evidence="3 4">
    <name type="scientific">Luteimonas lutimaris</name>
    <dbReference type="NCBI Taxonomy" id="698645"/>
    <lineage>
        <taxon>Bacteria</taxon>
        <taxon>Pseudomonadati</taxon>
        <taxon>Pseudomonadota</taxon>
        <taxon>Gammaproteobacteria</taxon>
        <taxon>Lysobacterales</taxon>
        <taxon>Lysobacteraceae</taxon>
        <taxon>Luteimonas</taxon>
    </lineage>
</organism>
<dbReference type="InterPro" id="IPR050570">
    <property type="entry name" value="Cell_wall_metabolism_enzyme"/>
</dbReference>
<feature type="chain" id="PRO_5047204106" evidence="1">
    <location>
        <begin position="31"/>
        <end position="275"/>
    </location>
</feature>
<dbReference type="PANTHER" id="PTHR21666:SF294">
    <property type="entry name" value="PEPTIDASE M23"/>
    <property type="match status" value="1"/>
</dbReference>
<dbReference type="PANTHER" id="PTHR21666">
    <property type="entry name" value="PEPTIDASE-RELATED"/>
    <property type="match status" value="1"/>
</dbReference>
<evidence type="ECO:0000313" key="3">
    <source>
        <dbReference type="EMBL" id="GAA3933371.1"/>
    </source>
</evidence>
<evidence type="ECO:0000256" key="1">
    <source>
        <dbReference type="SAM" id="SignalP"/>
    </source>
</evidence>
<reference evidence="4" key="1">
    <citation type="journal article" date="2019" name="Int. J. Syst. Evol. Microbiol.">
        <title>The Global Catalogue of Microorganisms (GCM) 10K type strain sequencing project: providing services to taxonomists for standard genome sequencing and annotation.</title>
        <authorList>
            <consortium name="The Broad Institute Genomics Platform"/>
            <consortium name="The Broad Institute Genome Sequencing Center for Infectious Disease"/>
            <person name="Wu L."/>
            <person name="Ma J."/>
        </authorList>
    </citation>
    <scope>NUCLEOTIDE SEQUENCE [LARGE SCALE GENOMIC DNA]</scope>
    <source>
        <strain evidence="4">JCM 16916</strain>
    </source>
</reference>
<feature type="signal peptide" evidence="1">
    <location>
        <begin position="1"/>
        <end position="30"/>
    </location>
</feature>
<feature type="domain" description="M23ase beta-sheet core" evidence="2">
    <location>
        <begin position="152"/>
        <end position="245"/>
    </location>
</feature>
<dbReference type="SUPFAM" id="SSF51261">
    <property type="entry name" value="Duplicated hybrid motif"/>
    <property type="match status" value="1"/>
</dbReference>
<proteinExistence type="predicted"/>
<evidence type="ECO:0000259" key="2">
    <source>
        <dbReference type="Pfam" id="PF01551"/>
    </source>
</evidence>
<accession>A0ABP7N1M8</accession>
<comment type="caution">
    <text evidence="3">The sequence shown here is derived from an EMBL/GenBank/DDBJ whole genome shotgun (WGS) entry which is preliminary data.</text>
</comment>
<sequence length="275" mass="28744">MRAVAQTGTPRRAHRLVGVLLACAASVAAASTSDDVRLRIEGADGGYLAWADNTLAGPVEVMLHSDRGDMVGEPQLPARATVPAGASALVARVHRLPGARDGGLGLRLEVVPGSVNARPADYEYLFPLHAIAPRVEQAWGGRYSHADAENRHAVDFAAAPGTTVLAARDGVVMQVEMHDAGAGHGRANLVRILHGDGSMAVYAHLQPGGALVRPGQRVRRGQPIAVSGNSGASTGPHLHFAVQANRGMHLESIRFRMFGPGGILRFSEPAADNGE</sequence>
<name>A0ABP7N1M8_9GAMM</name>
<evidence type="ECO:0000313" key="4">
    <source>
        <dbReference type="Proteomes" id="UP001501727"/>
    </source>
</evidence>
<dbReference type="Pfam" id="PF01551">
    <property type="entry name" value="Peptidase_M23"/>
    <property type="match status" value="1"/>
</dbReference>
<dbReference type="InterPro" id="IPR016047">
    <property type="entry name" value="M23ase_b-sheet_dom"/>
</dbReference>
<keyword evidence="1" id="KW-0732">Signal</keyword>
<gene>
    <name evidence="3" type="ORF">GCM10022229_29020</name>
</gene>
<protein>
    <submittedName>
        <fullName evidence="3">M23 family metallopeptidase</fullName>
    </submittedName>
</protein>